<proteinExistence type="predicted"/>
<sequence length="360" mass="38910">MLLSDPFAIDTMARLEARGFFAGTAVSAVEPLHRRSLCYRVRLADGRSLFVKRRSRSMAESLAASFAFERRLTEALAERRVRIPAEFLTIAADDDDEILVTEDLVGYASLAERRAEAGGTSEAWAHEVGRRLAMLHEATAGEASADLIDGDARVVTRARLPERLLAALSVVAPGPATSCSDGWVELLALVRHAGLLRGLETAVACWEPRCVIHGDVAEDNVQCTESTEAREPVVLVDWESAGYGDPRWDVGCLVGEFLGTWLLGLDFRDGTALTEWIENSAIPFTDVLGEIRAGLAGYESVIPQTPEDRRQSARFAAFSLLSKIAGVAADASALPPHALAYLQAAEQLALRPDAALELLS</sequence>
<feature type="domain" description="Aminoglycoside phosphotransferase" evidence="1">
    <location>
        <begin position="39"/>
        <end position="256"/>
    </location>
</feature>
<dbReference type="RefSeq" id="WP_344774333.1">
    <property type="nucleotide sequence ID" value="NZ_BAABBX010000006.1"/>
</dbReference>
<dbReference type="EMBL" id="BAABBX010000006">
    <property type="protein sequence ID" value="GAA4186193.1"/>
    <property type="molecule type" value="Genomic_DNA"/>
</dbReference>
<protein>
    <recommendedName>
        <fullName evidence="1">Aminoglycoside phosphotransferase domain-containing protein</fullName>
    </recommendedName>
</protein>
<keyword evidence="3" id="KW-1185">Reference proteome</keyword>
<gene>
    <name evidence="2" type="ORF">GCM10022288_09330</name>
</gene>
<comment type="caution">
    <text evidence="2">The sequence shown here is derived from an EMBL/GenBank/DDBJ whole genome shotgun (WGS) entry which is preliminary data.</text>
</comment>
<dbReference type="SUPFAM" id="SSF56112">
    <property type="entry name" value="Protein kinase-like (PK-like)"/>
    <property type="match status" value="1"/>
</dbReference>
<dbReference type="Proteomes" id="UP001500213">
    <property type="component" value="Unassembled WGS sequence"/>
</dbReference>
<evidence type="ECO:0000313" key="3">
    <source>
        <dbReference type="Proteomes" id="UP001500213"/>
    </source>
</evidence>
<dbReference type="Gene3D" id="3.90.1200.10">
    <property type="match status" value="1"/>
</dbReference>
<name>A0ABP8AM14_9MICO</name>
<dbReference type="Pfam" id="PF01636">
    <property type="entry name" value="APH"/>
    <property type="match status" value="1"/>
</dbReference>
<dbReference type="Gene3D" id="3.30.200.20">
    <property type="entry name" value="Phosphorylase Kinase, domain 1"/>
    <property type="match status" value="1"/>
</dbReference>
<evidence type="ECO:0000259" key="1">
    <source>
        <dbReference type="Pfam" id="PF01636"/>
    </source>
</evidence>
<dbReference type="InterPro" id="IPR011009">
    <property type="entry name" value="Kinase-like_dom_sf"/>
</dbReference>
<organism evidence="2 3">
    <name type="scientific">Gryllotalpicola kribbensis</name>
    <dbReference type="NCBI Taxonomy" id="993084"/>
    <lineage>
        <taxon>Bacteria</taxon>
        <taxon>Bacillati</taxon>
        <taxon>Actinomycetota</taxon>
        <taxon>Actinomycetes</taxon>
        <taxon>Micrococcales</taxon>
        <taxon>Microbacteriaceae</taxon>
        <taxon>Gryllotalpicola</taxon>
    </lineage>
</organism>
<accession>A0ABP8AM14</accession>
<reference evidence="3" key="1">
    <citation type="journal article" date="2019" name="Int. J. Syst. Evol. Microbiol.">
        <title>The Global Catalogue of Microorganisms (GCM) 10K type strain sequencing project: providing services to taxonomists for standard genome sequencing and annotation.</title>
        <authorList>
            <consortium name="The Broad Institute Genomics Platform"/>
            <consortium name="The Broad Institute Genome Sequencing Center for Infectious Disease"/>
            <person name="Wu L."/>
            <person name="Ma J."/>
        </authorList>
    </citation>
    <scope>NUCLEOTIDE SEQUENCE [LARGE SCALE GENOMIC DNA]</scope>
    <source>
        <strain evidence="3">JCM 17593</strain>
    </source>
</reference>
<dbReference type="InterPro" id="IPR002575">
    <property type="entry name" value="Aminoglycoside_PTrfase"/>
</dbReference>
<evidence type="ECO:0000313" key="2">
    <source>
        <dbReference type="EMBL" id="GAA4186193.1"/>
    </source>
</evidence>